<feature type="chain" id="PRO_5022899807" description="DUF4350 domain-containing protein" evidence="2">
    <location>
        <begin position="31"/>
        <end position="760"/>
    </location>
</feature>
<evidence type="ECO:0000313" key="4">
    <source>
        <dbReference type="Proteomes" id="UP000315010"/>
    </source>
</evidence>
<sequence length="760" mass="83215" precursor="true">MPLVRSKFCFVILCQVCLFANLAVVRHAMAQPTANAEIAAKQNVGTDQIAVGIDGHFRVGCWTGIHCTNPQVVPTRIETEDGDGVSVAYVHSYDAQSTNHTRWAYAIPGSEEAPLVVECSDGNRVATRFASIGSPSRGSAQIPLGMPWVVSIGNPMGVEQFGANEILRRDASVAVSIPDSAAGLPDSVLGYEGIDLLMIGGSGAAILERLDPSQRDAIVGWIEGGGRVLLTLGESLPELKKAAPWLLELIPSPTSAVSGDSSIDDWITVEFDPSAIETFTSTQTPLTTFRGAKLPKGVGDSIVIGRTTRRVSAPIAVEYVVGFGEITIIAADLDKAPFVDWPQRTDLITQLTGKLFQSNETPLSTINRATAYDDLAGQMRATLDHFPTQRRFPFSIVSLILIGLIALIGPLDYFLVNRLLGKPLLGWLTFPVMAIGISALLVMQAKPILREDPKLLVNSEAPDRDTAAVPVNRIEIVDIDVQSQLGESFAWSVLYSHDANRLDVESAPADSLSQFSHNIKSIITAPFGFPGRSFGAIQVTGENARLPNYEVRFDTREGQRTTEIVDLPMAPRSSKSVATRIRFEPNLAEDIVLSRRSGTELLEGTLVNPLPVDLLNGILIYRNWAYLLPTRFPKGERIESIDVLRQKNFRWQLSRQKALESSTETQVWNPSMTDNPERLAEMLMFHNTVGGSRYTTLNDRVLSFLDRSHLLIDDRCILVGRLAKPSTQMELSSDDAKASIDDNTLTLMRLVIPVKNKRRL</sequence>
<accession>A0A5C5Z7W0</accession>
<feature type="transmembrane region" description="Helical" evidence="1">
    <location>
        <begin position="424"/>
        <end position="443"/>
    </location>
</feature>
<keyword evidence="1" id="KW-0472">Membrane</keyword>
<reference evidence="3 4" key="1">
    <citation type="submission" date="2019-02" db="EMBL/GenBank/DDBJ databases">
        <title>Deep-cultivation of Planctomycetes and their phenomic and genomic characterization uncovers novel biology.</title>
        <authorList>
            <person name="Wiegand S."/>
            <person name="Jogler M."/>
            <person name="Boedeker C."/>
            <person name="Pinto D."/>
            <person name="Vollmers J."/>
            <person name="Rivas-Marin E."/>
            <person name="Kohn T."/>
            <person name="Peeters S.H."/>
            <person name="Heuer A."/>
            <person name="Rast P."/>
            <person name="Oberbeckmann S."/>
            <person name="Bunk B."/>
            <person name="Jeske O."/>
            <person name="Meyerdierks A."/>
            <person name="Storesund J.E."/>
            <person name="Kallscheuer N."/>
            <person name="Luecker S."/>
            <person name="Lage O.M."/>
            <person name="Pohl T."/>
            <person name="Merkel B.J."/>
            <person name="Hornburger P."/>
            <person name="Mueller R.-W."/>
            <person name="Bruemmer F."/>
            <person name="Labrenz M."/>
            <person name="Spormann A.M."/>
            <person name="Op Den Camp H."/>
            <person name="Overmann J."/>
            <person name="Amann R."/>
            <person name="Jetten M.S.M."/>
            <person name="Mascher T."/>
            <person name="Medema M.H."/>
            <person name="Devos D.P."/>
            <person name="Kaster A.-K."/>
            <person name="Ovreas L."/>
            <person name="Rohde M."/>
            <person name="Galperin M.Y."/>
            <person name="Jogler C."/>
        </authorList>
    </citation>
    <scope>NUCLEOTIDE SEQUENCE [LARGE SCALE GENOMIC DNA]</scope>
    <source>
        <strain evidence="3 4">CA13</strain>
    </source>
</reference>
<evidence type="ECO:0000313" key="3">
    <source>
        <dbReference type="EMBL" id="TWT82921.1"/>
    </source>
</evidence>
<feature type="signal peptide" evidence="2">
    <location>
        <begin position="1"/>
        <end position="30"/>
    </location>
</feature>
<dbReference type="EMBL" id="SJPJ01000001">
    <property type="protein sequence ID" value="TWT82921.1"/>
    <property type="molecule type" value="Genomic_DNA"/>
</dbReference>
<proteinExistence type="predicted"/>
<keyword evidence="1" id="KW-0812">Transmembrane</keyword>
<dbReference type="AlphaFoldDB" id="A0A5C5Z7W0"/>
<evidence type="ECO:0008006" key="5">
    <source>
        <dbReference type="Google" id="ProtNLM"/>
    </source>
</evidence>
<gene>
    <name evidence="3" type="ORF">CA13_43840</name>
</gene>
<keyword evidence="2" id="KW-0732">Signal</keyword>
<dbReference type="RefSeq" id="WP_146399731.1">
    <property type="nucleotide sequence ID" value="NZ_SJPJ01000001.1"/>
</dbReference>
<evidence type="ECO:0000256" key="1">
    <source>
        <dbReference type="SAM" id="Phobius"/>
    </source>
</evidence>
<keyword evidence="4" id="KW-1185">Reference proteome</keyword>
<feature type="transmembrane region" description="Helical" evidence="1">
    <location>
        <begin position="392"/>
        <end position="415"/>
    </location>
</feature>
<protein>
    <recommendedName>
        <fullName evidence="5">DUF4350 domain-containing protein</fullName>
    </recommendedName>
</protein>
<organism evidence="3 4">
    <name type="scientific">Novipirellula herctigrandis</name>
    <dbReference type="NCBI Taxonomy" id="2527986"/>
    <lineage>
        <taxon>Bacteria</taxon>
        <taxon>Pseudomonadati</taxon>
        <taxon>Planctomycetota</taxon>
        <taxon>Planctomycetia</taxon>
        <taxon>Pirellulales</taxon>
        <taxon>Pirellulaceae</taxon>
        <taxon>Novipirellula</taxon>
    </lineage>
</organism>
<name>A0A5C5Z7W0_9BACT</name>
<comment type="caution">
    <text evidence="3">The sequence shown here is derived from an EMBL/GenBank/DDBJ whole genome shotgun (WGS) entry which is preliminary data.</text>
</comment>
<evidence type="ECO:0000256" key="2">
    <source>
        <dbReference type="SAM" id="SignalP"/>
    </source>
</evidence>
<dbReference type="OrthoDB" id="267661at2"/>
<keyword evidence="1" id="KW-1133">Transmembrane helix</keyword>
<dbReference type="Proteomes" id="UP000315010">
    <property type="component" value="Unassembled WGS sequence"/>
</dbReference>